<feature type="transmembrane region" description="Helical" evidence="1">
    <location>
        <begin position="497"/>
        <end position="516"/>
    </location>
</feature>
<sequence>MDSNSNLLLVLLVISTAAVPVSGEIPSHINPINATATSDLHERQLFLINELLSYRSGILISLNSSDIKGAQENLDNYLRILQENNNILIEMRGDVYTELNESGYALNLTVDQVNQLRTLYEEGRLAYNNNQTGKAVQIALEARNIIRNLNSMQQELVMEAVAQYPGANVTLYQDGSSSFDGLLEEIQKRWHPVELTLFDDTATSLSVLPEGGEFGDMVYINGSLILPRNRSGISGASVVITIDNETAANITTDQNGRYNYTYRIPYKRPGIYHVQVDFVPVSEPLLASSAEGSFFIKPSNTTLTIAANPDYGGFGDIIHLSGILAAKNEHGVADADIVISLDNETLVEVKTDQNGSYKYDLAIPLIAYGEHTIGMEFVPSVQPLSRSGNTTAIRVMQTNTALTVSAPGISYQQDYLNITGKLKTAKDLNVPAASITILLDTEEIGTAVVNNGDFFFSYWITRNVSLGNHTVMVRFNGGSLFLPSENSVSLEIKNRPLSYQTFLIPGIVIIIVLLYIKTKRVLWLRISAFISAIRARSRKSTETEKPAITSDSLTEAKIREEVQVRESPHEGSERLNKVYAHLEELVKQKQLKESVYFSYRNSKDLILTHTSIKDSPQQTHREFYDLVKNDIPAFSGEFRELTELYEIAMYSDKEIYVDRAVEAIELLKKIYNRAGEK</sequence>
<keyword evidence="3" id="KW-1185">Reference proteome</keyword>
<evidence type="ECO:0000313" key="3">
    <source>
        <dbReference type="Proteomes" id="UP000027153"/>
    </source>
</evidence>
<name>A0A062VAP8_9EURY</name>
<gene>
    <name evidence="2" type="ORF">ANME2D_01239</name>
</gene>
<keyword evidence="1" id="KW-0472">Membrane</keyword>
<reference evidence="2 3" key="1">
    <citation type="journal article" date="2013" name="Nature">
        <title>Anaerobic oxidation of methane coupled to nitrate reduction in a novel archaeal lineage.</title>
        <authorList>
            <person name="Haroon M.F."/>
            <person name="Hu S."/>
            <person name="Shi Y."/>
            <person name="Imelfort M."/>
            <person name="Keller J."/>
            <person name="Hugenholtz P."/>
            <person name="Yuan Z."/>
            <person name="Tyson G.W."/>
        </authorList>
    </citation>
    <scope>NUCLEOTIDE SEQUENCE [LARGE SCALE GENOMIC DNA]</scope>
    <source>
        <strain evidence="2 3">ANME-2d</strain>
    </source>
</reference>
<evidence type="ECO:0000256" key="1">
    <source>
        <dbReference type="SAM" id="Phobius"/>
    </source>
</evidence>
<dbReference type="OrthoDB" id="77946at2157"/>
<dbReference type="Proteomes" id="UP000027153">
    <property type="component" value="Unassembled WGS sequence"/>
</dbReference>
<proteinExistence type="predicted"/>
<organism evidence="2 3">
    <name type="scientific">Candidatus Methanoperedens nitratireducens</name>
    <dbReference type="NCBI Taxonomy" id="1392998"/>
    <lineage>
        <taxon>Archaea</taxon>
        <taxon>Methanobacteriati</taxon>
        <taxon>Methanobacteriota</taxon>
        <taxon>Stenosarchaea group</taxon>
        <taxon>Methanomicrobia</taxon>
        <taxon>Methanosarcinales</taxon>
        <taxon>ANME-2 cluster</taxon>
        <taxon>Candidatus Methanoperedentaceae</taxon>
        <taxon>Candidatus Methanoperedens</taxon>
    </lineage>
</organism>
<dbReference type="EMBL" id="JMIY01000002">
    <property type="protein sequence ID" value="KCZ72804.1"/>
    <property type="molecule type" value="Genomic_DNA"/>
</dbReference>
<dbReference type="RefSeq" id="WP_048089822.1">
    <property type="nucleotide sequence ID" value="NZ_JMIY01000002.1"/>
</dbReference>
<evidence type="ECO:0000313" key="2">
    <source>
        <dbReference type="EMBL" id="KCZ72804.1"/>
    </source>
</evidence>
<dbReference type="AlphaFoldDB" id="A0A062VAP8"/>
<protein>
    <recommendedName>
        <fullName evidence="4">DUF4129 domain-containing protein</fullName>
    </recommendedName>
</protein>
<evidence type="ECO:0008006" key="4">
    <source>
        <dbReference type="Google" id="ProtNLM"/>
    </source>
</evidence>
<keyword evidence="1" id="KW-0812">Transmembrane</keyword>
<comment type="caution">
    <text evidence="2">The sequence shown here is derived from an EMBL/GenBank/DDBJ whole genome shotgun (WGS) entry which is preliminary data.</text>
</comment>
<keyword evidence="1" id="KW-1133">Transmembrane helix</keyword>
<accession>A0A062VAP8</accession>